<dbReference type="GO" id="GO:0097354">
    <property type="term" value="P:prenylation"/>
    <property type="evidence" value="ECO:0007669"/>
    <property type="project" value="UniProtKB-UniRule"/>
</dbReference>
<sequence length="378" mass="42734">MHGRSRDYKLKLRDPNAQESYRKKVDAIRKGTAMILECRKLRNYDAAVLEAAAKLLKVVPEIYTIWNFRREALATAFLAGGSIAKAASDAELALTAACLLENPKSYSTWHHRKWTVLKGLCSLENELKLVTKALELDERNFHAWNFRQLIVKLMGRDADAELAFTEEKIAENFSNYSAWHYRTVLLPQKYADEGLGAHIRRGSDNLIDTARPSIPYLGAHCGSASQRAPIPLEALDEEYDMVHQAFATDSKDQSPWMYYRWLVGNSLSHIEHAKGKGEEEEEVKLALQTVLEREVQRLKEDHLSAQPDAKWPLLTVARLMEAQARLGLLGEDCNSAAALAEVHQIYQRLIKLDPMRKGYYQDALDGKAFVIVQALGSV</sequence>
<dbReference type="OrthoDB" id="1658at2759"/>
<evidence type="ECO:0000256" key="4">
    <source>
        <dbReference type="ARBA" id="ARBA00022737"/>
    </source>
</evidence>
<dbReference type="PROSITE" id="PS51147">
    <property type="entry name" value="PFTA"/>
    <property type="match status" value="4"/>
</dbReference>
<keyword evidence="4" id="KW-0677">Repeat</keyword>
<reference evidence="7 8" key="1">
    <citation type="submission" date="2017-08" db="EMBL/GenBank/DDBJ databases">
        <title>Acidophilic green algal genome provides insights into adaptation to an acidic environment.</title>
        <authorList>
            <person name="Hirooka S."/>
            <person name="Hirose Y."/>
            <person name="Kanesaki Y."/>
            <person name="Higuchi S."/>
            <person name="Fujiwara T."/>
            <person name="Onuma R."/>
            <person name="Era A."/>
            <person name="Ohbayashi R."/>
            <person name="Uzuka A."/>
            <person name="Nozaki H."/>
            <person name="Yoshikawa H."/>
            <person name="Miyagishima S.Y."/>
        </authorList>
    </citation>
    <scope>NUCLEOTIDE SEQUENCE [LARGE SCALE GENOMIC DNA]</scope>
    <source>
        <strain evidence="7 8">NIES-2499</strain>
    </source>
</reference>
<dbReference type="InterPro" id="IPR002088">
    <property type="entry name" value="Prenyl_trans_a"/>
</dbReference>
<dbReference type="Gene3D" id="1.25.40.120">
    <property type="entry name" value="Protein prenylyltransferase"/>
    <property type="match status" value="1"/>
</dbReference>
<dbReference type="GO" id="GO:0004663">
    <property type="term" value="F:Rab geranylgeranyltransferase activity"/>
    <property type="evidence" value="ECO:0007669"/>
    <property type="project" value="UniProtKB-UniRule"/>
</dbReference>
<comment type="caution">
    <text evidence="7">The sequence shown here is derived from an EMBL/GenBank/DDBJ whole genome shotgun (WGS) entry which is preliminary data.</text>
</comment>
<evidence type="ECO:0000256" key="1">
    <source>
        <dbReference type="ARBA" id="ARBA00006734"/>
    </source>
</evidence>
<protein>
    <recommendedName>
        <fullName evidence="6">Geranylgeranyl transferase type-2 subunit alpha</fullName>
        <ecNumber evidence="6">2.5.1.60</ecNumber>
    </recommendedName>
    <alternativeName>
        <fullName evidence="6">Geranylgeranyl transferase type II subunit alpha</fullName>
    </alternativeName>
</protein>
<dbReference type="PANTHER" id="PTHR11129:SF2">
    <property type="entry name" value="GERANYLGERANYL TRANSFERASE TYPE-2 SUBUNIT ALPHA"/>
    <property type="match status" value="1"/>
</dbReference>
<organism evidence="7 8">
    <name type="scientific">Chlamydomonas eustigma</name>
    <dbReference type="NCBI Taxonomy" id="1157962"/>
    <lineage>
        <taxon>Eukaryota</taxon>
        <taxon>Viridiplantae</taxon>
        <taxon>Chlorophyta</taxon>
        <taxon>core chlorophytes</taxon>
        <taxon>Chlorophyceae</taxon>
        <taxon>CS clade</taxon>
        <taxon>Chlamydomonadales</taxon>
        <taxon>Chlamydomonadaceae</taxon>
        <taxon>Chlamydomonas</taxon>
    </lineage>
</organism>
<evidence type="ECO:0000256" key="2">
    <source>
        <dbReference type="ARBA" id="ARBA00022602"/>
    </source>
</evidence>
<keyword evidence="3 6" id="KW-0808">Transferase</keyword>
<evidence type="ECO:0000256" key="5">
    <source>
        <dbReference type="ARBA" id="ARBA00047658"/>
    </source>
</evidence>
<keyword evidence="8" id="KW-1185">Reference proteome</keyword>
<evidence type="ECO:0000256" key="3">
    <source>
        <dbReference type="ARBA" id="ARBA00022679"/>
    </source>
</evidence>
<dbReference type="SUPFAM" id="SSF48439">
    <property type="entry name" value="Protein prenylyltransferase"/>
    <property type="match status" value="1"/>
</dbReference>
<comment type="function">
    <text evidence="6">Catalyzes the transfer of a geranyl-geranyl moiety from geranyl-geranyl pyrophosphate to cysteines occuring in specific C-terminal amino acid sequences.</text>
</comment>
<evidence type="ECO:0000313" key="7">
    <source>
        <dbReference type="EMBL" id="GAX76021.1"/>
    </source>
</evidence>
<dbReference type="Pfam" id="PF01239">
    <property type="entry name" value="PPTA"/>
    <property type="match status" value="4"/>
</dbReference>
<name>A0A250WYV9_9CHLO</name>
<dbReference type="AlphaFoldDB" id="A0A250WYV9"/>
<dbReference type="Proteomes" id="UP000232323">
    <property type="component" value="Unassembled WGS sequence"/>
</dbReference>
<dbReference type="EMBL" id="BEGY01000015">
    <property type="protein sequence ID" value="GAX76021.1"/>
    <property type="molecule type" value="Genomic_DNA"/>
</dbReference>
<comment type="similarity">
    <text evidence="1 6">Belongs to the protein prenyltransferase subunit alpha family.</text>
</comment>
<accession>A0A250WYV9</accession>
<proteinExistence type="inferred from homology"/>
<keyword evidence="2 6" id="KW-0637">Prenyltransferase</keyword>
<dbReference type="EC" id="2.5.1.60" evidence="6"/>
<comment type="catalytic activity">
    <reaction evidence="5 6">
        <text>geranylgeranyl diphosphate + L-cysteinyl-[protein] = S-geranylgeranyl-L-cysteinyl-[protein] + diphosphate</text>
        <dbReference type="Rhea" id="RHEA:21240"/>
        <dbReference type="Rhea" id="RHEA-COMP:10131"/>
        <dbReference type="Rhea" id="RHEA-COMP:11537"/>
        <dbReference type="ChEBI" id="CHEBI:29950"/>
        <dbReference type="ChEBI" id="CHEBI:33019"/>
        <dbReference type="ChEBI" id="CHEBI:57533"/>
        <dbReference type="ChEBI" id="CHEBI:86021"/>
        <dbReference type="EC" id="2.5.1.60"/>
    </reaction>
</comment>
<gene>
    <name evidence="7" type="ORF">CEUSTIGMA_g3464.t1</name>
</gene>
<evidence type="ECO:0000256" key="6">
    <source>
        <dbReference type="RuleBase" id="RU367120"/>
    </source>
</evidence>
<dbReference type="GO" id="GO:0005968">
    <property type="term" value="C:Rab-protein geranylgeranyltransferase complex"/>
    <property type="evidence" value="ECO:0007669"/>
    <property type="project" value="TreeGrafter"/>
</dbReference>
<dbReference type="STRING" id="1157962.A0A250WYV9"/>
<dbReference type="PANTHER" id="PTHR11129">
    <property type="entry name" value="PROTEIN FARNESYLTRANSFERASE ALPHA SUBUNIT/RAB GERANYLGERANYL TRANSFERASE ALPHA SUBUNIT"/>
    <property type="match status" value="1"/>
</dbReference>
<evidence type="ECO:0000313" key="8">
    <source>
        <dbReference type="Proteomes" id="UP000232323"/>
    </source>
</evidence>